<feature type="domain" description="RecA family profile 1" evidence="9">
    <location>
        <begin position="1"/>
        <end position="92"/>
    </location>
</feature>
<dbReference type="AlphaFoldDB" id="A0A1X2IFN1"/>
<feature type="region of interest" description="Disordered" evidence="8">
    <location>
        <begin position="167"/>
        <end position="187"/>
    </location>
</feature>
<dbReference type="InterPro" id="IPR052093">
    <property type="entry name" value="HR_Repair_Mediator"/>
</dbReference>
<evidence type="ECO:0000256" key="6">
    <source>
        <dbReference type="ARBA" id="ARBA00023242"/>
    </source>
</evidence>
<evidence type="ECO:0000259" key="9">
    <source>
        <dbReference type="PROSITE" id="PS50162"/>
    </source>
</evidence>
<dbReference type="GO" id="GO:0005524">
    <property type="term" value="F:ATP binding"/>
    <property type="evidence" value="ECO:0007669"/>
    <property type="project" value="UniProtKB-KW"/>
</dbReference>
<comment type="caution">
    <text evidence="10">The sequence shown here is derived from an EMBL/GenBank/DDBJ whole genome shotgun (WGS) entry which is preliminary data.</text>
</comment>
<keyword evidence="5" id="KW-0234">DNA repair</keyword>
<keyword evidence="11" id="KW-1185">Reference proteome</keyword>
<dbReference type="STRING" id="90262.A0A1X2IFN1"/>
<dbReference type="PANTHER" id="PTHR46239:SF1">
    <property type="entry name" value="DNA REPAIR PROTEIN RAD51 HOMOLOG 3"/>
    <property type="match status" value="1"/>
</dbReference>
<accession>A0A1X2IFN1</accession>
<evidence type="ECO:0000256" key="3">
    <source>
        <dbReference type="ARBA" id="ARBA00022763"/>
    </source>
</evidence>
<proteinExistence type="predicted"/>
<dbReference type="Gene3D" id="3.40.50.300">
    <property type="entry name" value="P-loop containing nucleotide triphosphate hydrolases"/>
    <property type="match status" value="1"/>
</dbReference>
<dbReference type="GO" id="GO:0000400">
    <property type="term" value="F:four-way junction DNA binding"/>
    <property type="evidence" value="ECO:0007669"/>
    <property type="project" value="TreeGrafter"/>
</dbReference>
<reference evidence="10 11" key="1">
    <citation type="submission" date="2016-07" db="EMBL/GenBank/DDBJ databases">
        <title>Pervasive Adenine N6-methylation of Active Genes in Fungi.</title>
        <authorList>
            <consortium name="DOE Joint Genome Institute"/>
            <person name="Mondo S.J."/>
            <person name="Dannebaum R.O."/>
            <person name="Kuo R.C."/>
            <person name="Labutti K."/>
            <person name="Haridas S."/>
            <person name="Kuo A."/>
            <person name="Salamov A."/>
            <person name="Ahrendt S.R."/>
            <person name="Lipzen A."/>
            <person name="Sullivan W."/>
            <person name="Andreopoulos W.B."/>
            <person name="Clum A."/>
            <person name="Lindquist E."/>
            <person name="Daum C."/>
            <person name="Ramamoorthy G.K."/>
            <person name="Gryganskyi A."/>
            <person name="Culley D."/>
            <person name="Magnuson J.K."/>
            <person name="James T.Y."/>
            <person name="O'Malley M.A."/>
            <person name="Stajich J.E."/>
            <person name="Spatafora J.W."/>
            <person name="Visel A."/>
            <person name="Grigoriev I.V."/>
        </authorList>
    </citation>
    <scope>NUCLEOTIDE SEQUENCE [LARGE SCALE GENOMIC DNA]</scope>
    <source>
        <strain evidence="10 11">NRRL 1336</strain>
    </source>
</reference>
<dbReference type="GO" id="GO:0140664">
    <property type="term" value="F:ATP-dependent DNA damage sensor activity"/>
    <property type="evidence" value="ECO:0007669"/>
    <property type="project" value="InterPro"/>
</dbReference>
<evidence type="ECO:0000313" key="10">
    <source>
        <dbReference type="EMBL" id="ORZ15694.1"/>
    </source>
</evidence>
<gene>
    <name evidence="10" type="ORF">BCR42DRAFT_41530</name>
</gene>
<evidence type="ECO:0000256" key="2">
    <source>
        <dbReference type="ARBA" id="ARBA00022741"/>
    </source>
</evidence>
<dbReference type="InterPro" id="IPR013632">
    <property type="entry name" value="Rad51_C"/>
</dbReference>
<dbReference type="GO" id="GO:0008821">
    <property type="term" value="F:crossover junction DNA endonuclease activity"/>
    <property type="evidence" value="ECO:0007669"/>
    <property type="project" value="TreeGrafter"/>
</dbReference>
<dbReference type="GO" id="GO:0007131">
    <property type="term" value="P:reciprocal meiotic recombination"/>
    <property type="evidence" value="ECO:0007669"/>
    <property type="project" value="TreeGrafter"/>
</dbReference>
<dbReference type="GO" id="GO:0000707">
    <property type="term" value="P:meiotic DNA recombinase assembly"/>
    <property type="evidence" value="ECO:0007669"/>
    <property type="project" value="TreeGrafter"/>
</dbReference>
<comment type="subcellular location">
    <subcellularLocation>
        <location evidence="1">Nucleus</location>
    </subcellularLocation>
</comment>
<evidence type="ECO:0000256" key="5">
    <source>
        <dbReference type="ARBA" id="ARBA00023204"/>
    </source>
</evidence>
<dbReference type="InterPro" id="IPR020588">
    <property type="entry name" value="RecA_ATP-bd"/>
</dbReference>
<evidence type="ECO:0000256" key="7">
    <source>
        <dbReference type="ARBA" id="ARBA00040674"/>
    </source>
</evidence>
<evidence type="ECO:0000256" key="4">
    <source>
        <dbReference type="ARBA" id="ARBA00022840"/>
    </source>
</evidence>
<evidence type="ECO:0000256" key="8">
    <source>
        <dbReference type="SAM" id="MobiDB-lite"/>
    </source>
</evidence>
<dbReference type="Proteomes" id="UP000193560">
    <property type="component" value="Unassembled WGS sequence"/>
</dbReference>
<dbReference type="InterPro" id="IPR027417">
    <property type="entry name" value="P-loop_NTPase"/>
</dbReference>
<dbReference type="Pfam" id="PF08423">
    <property type="entry name" value="Rad51"/>
    <property type="match status" value="1"/>
</dbReference>
<dbReference type="SUPFAM" id="SSF52540">
    <property type="entry name" value="P-loop containing nucleoside triphosphate hydrolases"/>
    <property type="match status" value="1"/>
</dbReference>
<dbReference type="GO" id="GO:0033065">
    <property type="term" value="C:Rad51C-XRCC3 complex"/>
    <property type="evidence" value="ECO:0007669"/>
    <property type="project" value="TreeGrafter"/>
</dbReference>
<protein>
    <recommendedName>
        <fullName evidence="7">DNA repair protein RAD51 homolog 3</fullName>
    </recommendedName>
</protein>
<dbReference type="OrthoDB" id="5957327at2759"/>
<dbReference type="PROSITE" id="PS50162">
    <property type="entry name" value="RECA_2"/>
    <property type="match status" value="1"/>
</dbReference>
<dbReference type="GO" id="GO:0033063">
    <property type="term" value="C:Rad51B-Rad51C-Rad51D-XRCC2 complex"/>
    <property type="evidence" value="ECO:0007669"/>
    <property type="project" value="TreeGrafter"/>
</dbReference>
<feature type="region of interest" description="Disordered" evidence="8">
    <location>
        <begin position="251"/>
        <end position="287"/>
    </location>
</feature>
<dbReference type="GO" id="GO:0005657">
    <property type="term" value="C:replication fork"/>
    <property type="evidence" value="ECO:0007669"/>
    <property type="project" value="TreeGrafter"/>
</dbReference>
<evidence type="ECO:0000313" key="11">
    <source>
        <dbReference type="Proteomes" id="UP000193560"/>
    </source>
</evidence>
<keyword evidence="3" id="KW-0227">DNA damage</keyword>
<keyword evidence="6" id="KW-0539">Nucleus</keyword>
<organism evidence="10 11">
    <name type="scientific">Absidia repens</name>
    <dbReference type="NCBI Taxonomy" id="90262"/>
    <lineage>
        <taxon>Eukaryota</taxon>
        <taxon>Fungi</taxon>
        <taxon>Fungi incertae sedis</taxon>
        <taxon>Mucoromycota</taxon>
        <taxon>Mucoromycotina</taxon>
        <taxon>Mucoromycetes</taxon>
        <taxon>Mucorales</taxon>
        <taxon>Cunninghamellaceae</taxon>
        <taxon>Absidia</taxon>
    </lineage>
</organism>
<dbReference type="EMBL" id="MCGE01000012">
    <property type="protein sequence ID" value="ORZ15694.1"/>
    <property type="molecule type" value="Genomic_DNA"/>
</dbReference>
<evidence type="ECO:0000256" key="1">
    <source>
        <dbReference type="ARBA" id="ARBA00004123"/>
    </source>
</evidence>
<keyword evidence="2" id="KW-0547">Nucleotide-binding</keyword>
<name>A0A1X2IFN1_9FUNG</name>
<dbReference type="PANTHER" id="PTHR46239">
    <property type="entry name" value="DNA REPAIR PROTEIN RAD51 HOMOLOG 3 RAD51C"/>
    <property type="match status" value="1"/>
</dbReference>
<sequence>MTDPEVARLKLQHIHYFRVMDHLEMLALVCQLSDVFKQHPKTKLLIIDSISYHLRLNIRDYRTRVEMLNFIGQNLVQIANEFDVSIVVTNQITHDVVFGAWRPALGDSWSQWCANRLFMTRKRHQRHVTMHSAPQQTAKTTALFFITQHGLEDVDDESFERMKQWEESNLNTEDEITPLPNQLESDLSPWTMPYDENKSWSDGNELAVQHMTTTSPYKTPDNDHEQEDHILAPDSQPEHSYADLSLYDVTEPLIDPTPTHSVGRRQLSPTDESSTKRRRPLDDRETNTLDDSYKILYDSQGDNSWVYDYDEVYMSAPVVSPPSP</sequence>
<keyword evidence="4" id="KW-0067">ATP-binding</keyword>